<evidence type="ECO:0000313" key="3">
    <source>
        <dbReference type="Proteomes" id="UP000474104"/>
    </source>
</evidence>
<dbReference type="InterPro" id="IPR029044">
    <property type="entry name" value="Nucleotide-diphossugar_trans"/>
</dbReference>
<protein>
    <submittedName>
        <fullName evidence="2">Glycosyltransferase family 2 protein</fullName>
    </submittedName>
</protein>
<dbReference type="EMBL" id="VIRB01000052">
    <property type="protein sequence ID" value="NDO68642.1"/>
    <property type="molecule type" value="Genomic_DNA"/>
</dbReference>
<reference evidence="2 3" key="1">
    <citation type="submission" date="2019-07" db="EMBL/GenBank/DDBJ databases">
        <title>Draft genome sequences of 15 bacterial species constituting the stable defined intestinal microbiota of the GM15 gnotobiotic mouse model.</title>
        <authorList>
            <person name="Elie C."/>
            <person name="Mathieu A."/>
            <person name="Saliou A."/>
            <person name="Darnaud M."/>
            <person name="Leulier F."/>
            <person name="Tamellini A."/>
        </authorList>
    </citation>
    <scope>NUCLEOTIDE SEQUENCE [LARGE SCALE GENOMIC DNA]</scope>
    <source>
        <strain evidence="3">ASF 502</strain>
    </source>
</reference>
<dbReference type="InterPro" id="IPR050834">
    <property type="entry name" value="Glycosyltransf_2"/>
</dbReference>
<dbReference type="Proteomes" id="UP000474104">
    <property type="component" value="Unassembled WGS sequence"/>
</dbReference>
<evidence type="ECO:0000259" key="1">
    <source>
        <dbReference type="Pfam" id="PF00535"/>
    </source>
</evidence>
<dbReference type="Pfam" id="PF00535">
    <property type="entry name" value="Glycos_transf_2"/>
    <property type="match status" value="1"/>
</dbReference>
<comment type="caution">
    <text evidence="2">The sequence shown here is derived from an EMBL/GenBank/DDBJ whole genome shotgun (WGS) entry which is preliminary data.</text>
</comment>
<feature type="non-terminal residue" evidence="2">
    <location>
        <position position="160"/>
    </location>
</feature>
<dbReference type="RefSeq" id="WP_162205477.1">
    <property type="nucleotide sequence ID" value="NZ_VIRB01000052.1"/>
</dbReference>
<evidence type="ECO:0000313" key="2">
    <source>
        <dbReference type="EMBL" id="NDO68642.1"/>
    </source>
</evidence>
<dbReference type="PANTHER" id="PTHR43685:SF2">
    <property type="entry name" value="GLYCOSYLTRANSFERASE 2-LIKE DOMAIN-CONTAINING PROTEIN"/>
    <property type="match status" value="1"/>
</dbReference>
<feature type="domain" description="Glycosyltransferase 2-like" evidence="1">
    <location>
        <begin position="5"/>
        <end position="146"/>
    </location>
</feature>
<accession>A0A9X5C6F0</accession>
<dbReference type="AlphaFoldDB" id="A0A9X5C6F0"/>
<dbReference type="SUPFAM" id="SSF53448">
    <property type="entry name" value="Nucleotide-diphospho-sugar transferases"/>
    <property type="match status" value="1"/>
</dbReference>
<sequence>MSKVSIIMPSYNKELYISQAIDSILRQSFKDFELLIIDDVSSDNSVEIIKSYSDKRIRFFQNKDNLGMASTRNIGLSEAKGEYIALLDADDISTEDRLEKEVLFLDQCKDIDIVFGKFQEIDENNVIKELYHTPLKNPLFIKAKLLVKDVIPNGSCMYRK</sequence>
<gene>
    <name evidence="2" type="ORF">FMM80_08100</name>
</gene>
<dbReference type="Gene3D" id="3.90.550.10">
    <property type="entry name" value="Spore Coat Polysaccharide Biosynthesis Protein SpsA, Chain A"/>
    <property type="match status" value="1"/>
</dbReference>
<proteinExistence type="predicted"/>
<name>A0A9X5C6F0_9FIRM</name>
<dbReference type="PANTHER" id="PTHR43685">
    <property type="entry name" value="GLYCOSYLTRANSFERASE"/>
    <property type="match status" value="1"/>
</dbReference>
<dbReference type="InterPro" id="IPR001173">
    <property type="entry name" value="Glyco_trans_2-like"/>
</dbReference>
<organism evidence="2 3">
    <name type="scientific">Schaedlerella arabinosiphila</name>
    <dbReference type="NCBI Taxonomy" id="2044587"/>
    <lineage>
        <taxon>Bacteria</taxon>
        <taxon>Bacillati</taxon>
        <taxon>Bacillota</taxon>
        <taxon>Clostridia</taxon>
        <taxon>Lachnospirales</taxon>
        <taxon>Lachnospiraceae</taxon>
        <taxon>Schaedlerella</taxon>
    </lineage>
</organism>